<dbReference type="GO" id="GO:0005634">
    <property type="term" value="C:nucleus"/>
    <property type="evidence" value="ECO:0007669"/>
    <property type="project" value="InterPro"/>
</dbReference>
<dbReference type="InterPro" id="IPR011032">
    <property type="entry name" value="GroES-like_sf"/>
</dbReference>
<dbReference type="SUPFAM" id="SSF51735">
    <property type="entry name" value="NAD(P)-binding Rossmann-fold domains"/>
    <property type="match status" value="1"/>
</dbReference>
<keyword evidence="3 5" id="KW-0862">Zinc</keyword>
<dbReference type="Gene3D" id="3.40.50.720">
    <property type="entry name" value="NAD(P)-binding Rossmann-like Domain"/>
    <property type="match status" value="1"/>
</dbReference>
<dbReference type="GO" id="GO:0016616">
    <property type="term" value="F:oxidoreductase activity, acting on the CH-OH group of donors, NAD or NADP as acceptor"/>
    <property type="evidence" value="ECO:0007669"/>
    <property type="project" value="InterPro"/>
</dbReference>
<gene>
    <name evidence="7" type="ORF">H2204_007507</name>
</gene>
<dbReference type="InterPro" id="IPR015021">
    <property type="entry name" value="C11orf54_DUF1907"/>
</dbReference>
<evidence type="ECO:0000256" key="4">
    <source>
        <dbReference type="ARBA" id="ARBA00023002"/>
    </source>
</evidence>
<dbReference type="PROSITE" id="PS00059">
    <property type="entry name" value="ADH_ZINC"/>
    <property type="match status" value="1"/>
</dbReference>
<dbReference type="SUPFAM" id="SSF50129">
    <property type="entry name" value="GroES-like"/>
    <property type="match status" value="1"/>
</dbReference>
<keyword evidence="2 5" id="KW-0479">Metal-binding</keyword>
<evidence type="ECO:0000256" key="2">
    <source>
        <dbReference type="ARBA" id="ARBA00022723"/>
    </source>
</evidence>
<dbReference type="InterPro" id="IPR013149">
    <property type="entry name" value="ADH-like_C"/>
</dbReference>
<evidence type="ECO:0000256" key="5">
    <source>
        <dbReference type="RuleBase" id="RU361277"/>
    </source>
</evidence>
<keyword evidence="8" id="KW-1185">Reference proteome</keyword>
<dbReference type="Proteomes" id="UP001172681">
    <property type="component" value="Unassembled WGS sequence"/>
</dbReference>
<dbReference type="SMART" id="SM01168">
    <property type="entry name" value="DUF1907"/>
    <property type="match status" value="1"/>
</dbReference>
<evidence type="ECO:0000313" key="7">
    <source>
        <dbReference type="EMBL" id="KAJ9632939.1"/>
    </source>
</evidence>
<dbReference type="InterPro" id="IPR036291">
    <property type="entry name" value="NAD(P)-bd_dom_sf"/>
</dbReference>
<sequence length="475" mass="51805">MLLGFGLSTGVSFTRLENTSFLFLIRKGKAKLHVMQDFPAQPSRDYDDVVKWLRFFDMEFDDDGPDGPLVCLSVVHSGDDKGLSLRMEHTHCFTDARDGSAETAKGGHYHYDADETREEIEYEARIRYLTSFDPVLKTSASTMGIDFTVFKGSKSGEIVEAKGHRDVGPRQALVQITHSGVCGTDEHFRHQDQGLGHEGVGIIKEIGSMVPEISDLKVGDRVGMGWIQKVCLHCKPCLTGQHSKCLNSEQFGTANLDQGSFSTGLAWDVSALFKIPDAIDSASAGPLMCGGATVWGPLYEHGAKAGDRVGILGIGGLGHLAIQFVIKMGMEAVVFSGTESKKDEAFKLGASEFHATKGVTKFEGIEPVDFFLITTNVLPDLSLYVPVLAPFAKVFPLTTSFDAWPVPIFPLLVYGYSIIGSGGAHPQSMRAMLSFAAKHDIRPILEKFPMTKEGITAAMKKLDEGNMRYRAIVEV</sequence>
<dbReference type="Gene3D" id="3.90.180.10">
    <property type="entry name" value="Medium-chain alcohol dehydrogenases, catalytic domain"/>
    <property type="match status" value="1"/>
</dbReference>
<dbReference type="SUPFAM" id="SSF117856">
    <property type="entry name" value="AF0104/ALDC/Ptd012-like"/>
    <property type="match status" value="1"/>
</dbReference>
<dbReference type="InterPro" id="IPR047109">
    <property type="entry name" value="CAD-like"/>
</dbReference>
<dbReference type="AlphaFoldDB" id="A0AA39CVM1"/>
<organism evidence="7 8">
    <name type="scientific">Knufia peltigerae</name>
    <dbReference type="NCBI Taxonomy" id="1002370"/>
    <lineage>
        <taxon>Eukaryota</taxon>
        <taxon>Fungi</taxon>
        <taxon>Dikarya</taxon>
        <taxon>Ascomycota</taxon>
        <taxon>Pezizomycotina</taxon>
        <taxon>Eurotiomycetes</taxon>
        <taxon>Chaetothyriomycetidae</taxon>
        <taxon>Chaetothyriales</taxon>
        <taxon>Trichomeriaceae</taxon>
        <taxon>Knufia</taxon>
    </lineage>
</organism>
<dbReference type="EMBL" id="JAPDRN010000051">
    <property type="protein sequence ID" value="KAJ9632939.1"/>
    <property type="molecule type" value="Genomic_DNA"/>
</dbReference>
<dbReference type="InterPro" id="IPR002328">
    <property type="entry name" value="ADH_Zn_CS"/>
</dbReference>
<comment type="caution">
    <text evidence="7">The sequence shown here is derived from an EMBL/GenBank/DDBJ whole genome shotgun (WGS) entry which is preliminary data.</text>
</comment>
<comment type="cofactor">
    <cofactor evidence="1 5">
        <name>Zn(2+)</name>
        <dbReference type="ChEBI" id="CHEBI:29105"/>
    </cofactor>
</comment>
<protein>
    <recommendedName>
        <fullName evidence="6">DUF1907 domain-containing protein</fullName>
    </recommendedName>
</protein>
<feature type="domain" description="DUF1907" evidence="6">
    <location>
        <begin position="2"/>
        <end position="126"/>
    </location>
</feature>
<dbReference type="InterPro" id="IPR013154">
    <property type="entry name" value="ADH-like_N"/>
</dbReference>
<dbReference type="Pfam" id="PF08240">
    <property type="entry name" value="ADH_N"/>
    <property type="match status" value="1"/>
</dbReference>
<dbReference type="Pfam" id="PF08925">
    <property type="entry name" value="DUF1907"/>
    <property type="match status" value="1"/>
</dbReference>
<name>A0AA39CVM1_9EURO</name>
<dbReference type="CDD" id="cd05283">
    <property type="entry name" value="CAD1"/>
    <property type="match status" value="1"/>
</dbReference>
<accession>A0AA39CVM1</accession>
<proteinExistence type="inferred from homology"/>
<reference evidence="7" key="1">
    <citation type="submission" date="2022-10" db="EMBL/GenBank/DDBJ databases">
        <title>Culturing micro-colonial fungi from biological soil crusts in the Mojave desert and describing Neophaeococcomyces mojavensis, and introducing the new genera and species Taxawa tesnikishii.</title>
        <authorList>
            <person name="Kurbessoian T."/>
            <person name="Stajich J.E."/>
        </authorList>
    </citation>
    <scope>NUCLEOTIDE SEQUENCE</scope>
    <source>
        <strain evidence="7">TK_35</strain>
    </source>
</reference>
<dbReference type="FunFam" id="3.40.50.720:FF:000022">
    <property type="entry name" value="Cinnamyl alcohol dehydrogenase"/>
    <property type="match status" value="1"/>
</dbReference>
<evidence type="ECO:0000259" key="6">
    <source>
        <dbReference type="SMART" id="SM01168"/>
    </source>
</evidence>
<evidence type="ECO:0000256" key="3">
    <source>
        <dbReference type="ARBA" id="ARBA00022833"/>
    </source>
</evidence>
<dbReference type="PANTHER" id="PTHR42683">
    <property type="entry name" value="ALDEHYDE REDUCTASE"/>
    <property type="match status" value="1"/>
</dbReference>
<comment type="similarity">
    <text evidence="5">Belongs to the zinc-containing alcohol dehydrogenase family.</text>
</comment>
<dbReference type="Pfam" id="PF00107">
    <property type="entry name" value="ADH_zinc_N"/>
    <property type="match status" value="1"/>
</dbReference>
<dbReference type="GO" id="GO:0008270">
    <property type="term" value="F:zinc ion binding"/>
    <property type="evidence" value="ECO:0007669"/>
    <property type="project" value="InterPro"/>
</dbReference>
<keyword evidence="4" id="KW-0560">Oxidoreductase</keyword>
<evidence type="ECO:0000313" key="8">
    <source>
        <dbReference type="Proteomes" id="UP001172681"/>
    </source>
</evidence>
<evidence type="ECO:0000256" key="1">
    <source>
        <dbReference type="ARBA" id="ARBA00001947"/>
    </source>
</evidence>